<dbReference type="GeneTree" id="ENSGT00390000013701"/>
<feature type="compositionally biased region" description="Basic and acidic residues" evidence="2">
    <location>
        <begin position="429"/>
        <end position="461"/>
    </location>
</feature>
<dbReference type="Gene3D" id="2.40.50.140">
    <property type="entry name" value="Nucleic acid-binding proteins"/>
    <property type="match status" value="1"/>
</dbReference>
<dbReference type="InterPro" id="IPR003029">
    <property type="entry name" value="S1_domain"/>
</dbReference>
<dbReference type="PANTHER" id="PTHR23184:SF9">
    <property type="entry name" value="TETRATRICOPEPTIDE REPEAT PROTEIN 14"/>
    <property type="match status" value="1"/>
</dbReference>
<feature type="region of interest" description="Disordered" evidence="2">
    <location>
        <begin position="429"/>
        <end position="496"/>
    </location>
</feature>
<dbReference type="InterPro" id="IPR039190">
    <property type="entry name" value="TTC14"/>
</dbReference>
<dbReference type="PROSITE" id="PS50005">
    <property type="entry name" value="TPR"/>
    <property type="match status" value="2"/>
</dbReference>
<keyword evidence="1" id="KW-0802">TPR repeat</keyword>
<dbReference type="PANTHER" id="PTHR23184">
    <property type="entry name" value="TETRATRICOPEPTIDE REPEAT PROTEIN 14"/>
    <property type="match status" value="1"/>
</dbReference>
<evidence type="ECO:0000313" key="4">
    <source>
        <dbReference type="Ensembl" id="ENSPMAP00000007078.1"/>
    </source>
</evidence>
<organism evidence="4">
    <name type="scientific">Petromyzon marinus</name>
    <name type="common">Sea lamprey</name>
    <dbReference type="NCBI Taxonomy" id="7757"/>
    <lineage>
        <taxon>Eukaryota</taxon>
        <taxon>Metazoa</taxon>
        <taxon>Chordata</taxon>
        <taxon>Craniata</taxon>
        <taxon>Vertebrata</taxon>
        <taxon>Cyclostomata</taxon>
        <taxon>Hyperoartia</taxon>
        <taxon>Petromyzontiformes</taxon>
        <taxon>Petromyzontidae</taxon>
        <taxon>Petromyzon</taxon>
    </lineage>
</organism>
<reference evidence="4" key="1">
    <citation type="submission" date="2025-08" db="UniProtKB">
        <authorList>
            <consortium name="Ensembl"/>
        </authorList>
    </citation>
    <scope>IDENTIFICATION</scope>
</reference>
<dbReference type="GO" id="GO:0003676">
    <property type="term" value="F:nucleic acid binding"/>
    <property type="evidence" value="ECO:0007669"/>
    <property type="project" value="InterPro"/>
</dbReference>
<evidence type="ECO:0000256" key="1">
    <source>
        <dbReference type="PROSITE-ProRule" id="PRU00339"/>
    </source>
</evidence>
<dbReference type="SUPFAM" id="SSF50249">
    <property type="entry name" value="Nucleic acid-binding proteins"/>
    <property type="match status" value="1"/>
</dbReference>
<evidence type="ECO:0000259" key="3">
    <source>
        <dbReference type="PROSITE" id="PS50126"/>
    </source>
</evidence>
<sequence>MDQAQLQRCVEHHGPTLLAMLQAEQDENIDVAAITAPEARLSSPPDPLSLRIQHFIAKKADLLFAKGWKSREGSGLTRQDERREYVAVPPPLEQLMCVRSGVARAQFFSDVEPQDLLIGRVTAVKEFGFFVNLVCFDCGKTRDIEQLNITALCPAREIPTQGRYHQDPFAYYHPGDLIRAVMKDVDEEQERLTISVQTSALPEHVAHVKLGVINAEQMPPHYRCVLAVSGDDTLTYEDALRNSVAFSNPACVEFLMSRLGISESHPPSLLRGLQSSDFSAEDFAPVLRQKQSTAWALKCVKSGVDHFKSGQPVEAMNAYNRALEMDPTNVEALVARGALFASKGSLTKATEDLEAALEASPTHRNARKYLGQTLWQRGQQVFAEGQLLSAESLYQRALELVPELGPAHDGLRAVRAKLQAGVEEREAEVKLEEKKRQQKEDVAREATSADKLRQLLHDEKRTQKKRRRSPSESSSVITVSSTDSSESSHSSSGGGG</sequence>
<dbReference type="Gene3D" id="1.25.40.10">
    <property type="entry name" value="Tetratricopeptide repeat domain"/>
    <property type="match status" value="1"/>
</dbReference>
<proteinExistence type="predicted"/>
<dbReference type="Pfam" id="PF13432">
    <property type="entry name" value="TPR_16"/>
    <property type="match status" value="1"/>
</dbReference>
<dbReference type="SMART" id="SM00028">
    <property type="entry name" value="TPR"/>
    <property type="match status" value="3"/>
</dbReference>
<evidence type="ECO:0000256" key="2">
    <source>
        <dbReference type="SAM" id="MobiDB-lite"/>
    </source>
</evidence>
<dbReference type="HOGENOM" id="CLU_020585_0_0_1"/>
<feature type="compositionally biased region" description="Low complexity" evidence="2">
    <location>
        <begin position="471"/>
        <end position="496"/>
    </location>
</feature>
<dbReference type="OMA" id="ANAENCY"/>
<name>S4RPE2_PETMA</name>
<dbReference type="InterPro" id="IPR019734">
    <property type="entry name" value="TPR_rpt"/>
</dbReference>
<feature type="repeat" description="TPR" evidence="1">
    <location>
        <begin position="330"/>
        <end position="363"/>
    </location>
</feature>
<dbReference type="InterPro" id="IPR012340">
    <property type="entry name" value="NA-bd_OB-fold"/>
</dbReference>
<dbReference type="AlphaFoldDB" id="S4RPE2"/>
<dbReference type="SMART" id="SM00316">
    <property type="entry name" value="S1"/>
    <property type="match status" value="1"/>
</dbReference>
<dbReference type="STRING" id="7757.ENSPMAP00000007078"/>
<accession>S4RPE2</accession>
<reference evidence="4" key="2">
    <citation type="submission" date="2025-09" db="UniProtKB">
        <authorList>
            <consortium name="Ensembl"/>
        </authorList>
    </citation>
    <scope>IDENTIFICATION</scope>
</reference>
<dbReference type="PROSITE" id="PS50126">
    <property type="entry name" value="S1"/>
    <property type="match status" value="1"/>
</dbReference>
<dbReference type="InterPro" id="IPR011990">
    <property type="entry name" value="TPR-like_helical_dom_sf"/>
</dbReference>
<dbReference type="Ensembl" id="ENSPMAT00000007109.1">
    <property type="protein sequence ID" value="ENSPMAP00000007078.1"/>
    <property type="gene ID" value="ENSPMAG00000006425.1"/>
</dbReference>
<protein>
    <submittedName>
        <fullName evidence="4">Tetratricopeptide repeat domain 14</fullName>
    </submittedName>
</protein>
<dbReference type="CDD" id="cd00164">
    <property type="entry name" value="S1_like"/>
    <property type="match status" value="1"/>
</dbReference>
<feature type="domain" description="S1 motif" evidence="3">
    <location>
        <begin position="114"/>
        <end position="197"/>
    </location>
</feature>
<feature type="repeat" description="TPR" evidence="1">
    <location>
        <begin position="296"/>
        <end position="329"/>
    </location>
</feature>
<dbReference type="SUPFAM" id="SSF48452">
    <property type="entry name" value="TPR-like"/>
    <property type="match status" value="1"/>
</dbReference>